<dbReference type="PANTHER" id="PTHR16524:SF2">
    <property type="entry name" value="CELL DEATH REGULATOR AVEN"/>
    <property type="match status" value="1"/>
</dbReference>
<feature type="region of interest" description="Disordered" evidence="1">
    <location>
        <begin position="207"/>
        <end position="243"/>
    </location>
</feature>
<evidence type="ECO:0000256" key="1">
    <source>
        <dbReference type="SAM" id="MobiDB-lite"/>
    </source>
</evidence>
<feature type="compositionally biased region" description="Basic and acidic residues" evidence="1">
    <location>
        <begin position="297"/>
        <end position="306"/>
    </location>
</feature>
<sequence>MEGRQSRGRAGGWRRGGRGGNDSDSFGGEHRGRGRGGHHRGRGKRDHHRGRGRGASAHVTEFQHRDQDEGPNFEEESNRMEVFSRRKLESNWDRYEESEKQELEDDTPTQRGMDYHVLLESAGDSFTQFRFSEEKEWEMDSFAANQMSAVFVDLPALAQTLQQVPLHQRLNVEAELVQVSTPVELPPMTLTPKPEMSKLSTFATPSASLKGLSPNQEVPVPANPVLDSEPQVTSCASQPMDDGDEELDQLLSLQKPLLLVSESQSDSVTDEESAAPEKVCEEKEEVIPEVTEEKMEKVKDVKDVKPPKSASVRQEMTEEDLEDWLDSMIS</sequence>
<dbReference type="InterPro" id="IPR026187">
    <property type="entry name" value="Aven"/>
</dbReference>
<reference evidence="2" key="2">
    <citation type="submission" date="2025-09" db="UniProtKB">
        <authorList>
            <consortium name="Ensembl"/>
        </authorList>
    </citation>
    <scope>IDENTIFICATION</scope>
</reference>
<keyword evidence="3" id="KW-1185">Reference proteome</keyword>
<dbReference type="Ensembl" id="ENSMAMT00000059694.1">
    <property type="protein sequence ID" value="ENSMAMP00000049277.1"/>
    <property type="gene ID" value="ENSMAMG00000028469.1"/>
</dbReference>
<dbReference type="GeneID" id="113137693"/>
<dbReference type="PANTHER" id="PTHR16524">
    <property type="entry name" value="CELL DEATH REGULATOR AVEN"/>
    <property type="match status" value="1"/>
</dbReference>
<evidence type="ECO:0000313" key="3">
    <source>
        <dbReference type="Proteomes" id="UP000261640"/>
    </source>
</evidence>
<dbReference type="AlphaFoldDB" id="A0A7N8XGT9"/>
<proteinExistence type="predicted"/>
<dbReference type="CTD" id="57099"/>
<dbReference type="Proteomes" id="UP000261640">
    <property type="component" value="Unplaced"/>
</dbReference>
<dbReference type="RefSeq" id="XP_026175340.1">
    <property type="nucleotide sequence ID" value="XM_026319555.2"/>
</dbReference>
<feature type="compositionally biased region" description="Acidic residues" evidence="1">
    <location>
        <begin position="317"/>
        <end position="330"/>
    </location>
</feature>
<feature type="region of interest" description="Disordered" evidence="1">
    <location>
        <begin position="1"/>
        <end position="111"/>
    </location>
</feature>
<feature type="compositionally biased region" description="Basic and acidic residues" evidence="1">
    <location>
        <begin position="76"/>
        <end position="101"/>
    </location>
</feature>
<dbReference type="GeneTree" id="ENSGT00390000003299"/>
<feature type="compositionally biased region" description="Basic residues" evidence="1">
    <location>
        <begin position="32"/>
        <end position="52"/>
    </location>
</feature>
<dbReference type="InParanoid" id="A0A7N8XGT9"/>
<reference evidence="2" key="1">
    <citation type="submission" date="2025-08" db="UniProtKB">
        <authorList>
            <consortium name="Ensembl"/>
        </authorList>
    </citation>
    <scope>IDENTIFICATION</scope>
</reference>
<accession>A0A7N8XGT9</accession>
<protein>
    <submittedName>
        <fullName evidence="2">Apoptosis, caspase activation inhibitor</fullName>
    </submittedName>
</protein>
<organism evidence="2 3">
    <name type="scientific">Mastacembelus armatus</name>
    <name type="common">zig-zag eel</name>
    <dbReference type="NCBI Taxonomy" id="205130"/>
    <lineage>
        <taxon>Eukaryota</taxon>
        <taxon>Metazoa</taxon>
        <taxon>Chordata</taxon>
        <taxon>Craniata</taxon>
        <taxon>Vertebrata</taxon>
        <taxon>Euteleostomi</taxon>
        <taxon>Actinopterygii</taxon>
        <taxon>Neopterygii</taxon>
        <taxon>Teleostei</taxon>
        <taxon>Neoteleostei</taxon>
        <taxon>Acanthomorphata</taxon>
        <taxon>Anabantaria</taxon>
        <taxon>Synbranchiformes</taxon>
        <taxon>Mastacembelidae</taxon>
        <taxon>Mastacembelus</taxon>
    </lineage>
</organism>
<feature type="region of interest" description="Disordered" evidence="1">
    <location>
        <begin position="261"/>
        <end position="284"/>
    </location>
</feature>
<dbReference type="GO" id="GO:0010972">
    <property type="term" value="P:negative regulation of G2/M transition of mitotic cell cycle"/>
    <property type="evidence" value="ECO:0007669"/>
    <property type="project" value="TreeGrafter"/>
</dbReference>
<dbReference type="OrthoDB" id="6338233at2759"/>
<feature type="region of interest" description="Disordered" evidence="1">
    <location>
        <begin position="297"/>
        <end position="330"/>
    </location>
</feature>
<name>A0A7N8XGT9_9TELE</name>
<evidence type="ECO:0000313" key="2">
    <source>
        <dbReference type="Ensembl" id="ENSMAMP00000049277.1"/>
    </source>
</evidence>
<feature type="compositionally biased region" description="Gly residues" evidence="1">
    <location>
        <begin position="9"/>
        <end position="20"/>
    </location>
</feature>